<keyword evidence="1" id="KW-1133">Transmembrane helix</keyword>
<feature type="transmembrane region" description="Helical" evidence="1">
    <location>
        <begin position="6"/>
        <end position="25"/>
    </location>
</feature>
<feature type="transmembrane region" description="Helical" evidence="1">
    <location>
        <begin position="75"/>
        <end position="96"/>
    </location>
</feature>
<keyword evidence="1" id="KW-0472">Membrane</keyword>
<reference evidence="2 3" key="1">
    <citation type="submission" date="2023-07" db="EMBL/GenBank/DDBJ databases">
        <title>Closed genoem sequence of Methanomicrococcus sp. Hf6.</title>
        <authorList>
            <person name="Poehlein A."/>
            <person name="Protasov E."/>
            <person name="Platt K."/>
            <person name="Reeh H."/>
            <person name="Daniel R."/>
            <person name="Brune A."/>
        </authorList>
    </citation>
    <scope>NUCLEOTIDE SEQUENCE [LARGE SCALE GENOMIC DNA]</scope>
    <source>
        <strain evidence="2 3">Hf6</strain>
    </source>
</reference>
<dbReference type="KEGG" id="mehf:MmiHf6_13910"/>
<proteinExistence type="predicted"/>
<feature type="transmembrane region" description="Helical" evidence="1">
    <location>
        <begin position="37"/>
        <end position="69"/>
    </location>
</feature>
<dbReference type="AlphaFoldDB" id="A0AA96ZU97"/>
<keyword evidence="1" id="KW-0812">Transmembrane</keyword>
<organism evidence="2 3">
    <name type="scientific">Methanimicrococcus hongohii</name>
    <dbReference type="NCBI Taxonomy" id="3028295"/>
    <lineage>
        <taxon>Archaea</taxon>
        <taxon>Methanobacteriati</taxon>
        <taxon>Methanobacteriota</taxon>
        <taxon>Stenosarchaea group</taxon>
        <taxon>Methanomicrobia</taxon>
        <taxon>Methanosarcinales</taxon>
        <taxon>Methanosarcinaceae</taxon>
        <taxon>Methanimicrococcus</taxon>
    </lineage>
</organism>
<evidence type="ECO:0000256" key="1">
    <source>
        <dbReference type="SAM" id="Phobius"/>
    </source>
</evidence>
<evidence type="ECO:0000313" key="3">
    <source>
        <dbReference type="Proteomes" id="UP001302978"/>
    </source>
</evidence>
<gene>
    <name evidence="2" type="ORF">MmiHf6_13910</name>
</gene>
<keyword evidence="3" id="KW-1185">Reference proteome</keyword>
<sequence length="312" mass="36877">MDYFLFIYAIFMIAPGIYMATKKYFLIPSNKKYNIFWVRLLFTIPIGIAVTFLLTVSMVVIFGLFLRYILPFDDYFLLLVATSSVFTIFAFQKYFVRKDVPPEYDPNFADYESYVFMPLQKIPQRKYNKFAFPSEKEIQTNLTLGIQKENLKLNYKTIVNKNFVFTESGEIIVTEKIFQEFEKNGFNNEFKLRPIQAVKGLTQKPYEMNETYYQLIPLHTMPPLNSKTEIKKVKANLSLRQYVVDDKFYYNQDVMKNISNFNVMTEILGAYDGAPYYPQKLWVVTNDAMKFLINDLEQHKRDFIPITLVDVK</sequence>
<protein>
    <submittedName>
        <fullName evidence="2">Uncharacterized protein</fullName>
    </submittedName>
</protein>
<evidence type="ECO:0000313" key="2">
    <source>
        <dbReference type="EMBL" id="WNY24066.1"/>
    </source>
</evidence>
<accession>A0AA96ZU97</accession>
<dbReference type="EMBL" id="CP131059">
    <property type="protein sequence ID" value="WNY24066.1"/>
    <property type="molecule type" value="Genomic_DNA"/>
</dbReference>
<dbReference type="Proteomes" id="UP001302978">
    <property type="component" value="Chromosome"/>
</dbReference>
<name>A0AA96ZU97_9EURY</name>